<feature type="compositionally biased region" description="Low complexity" evidence="1">
    <location>
        <begin position="33"/>
        <end position="49"/>
    </location>
</feature>
<keyword evidence="3" id="KW-1185">Reference proteome</keyword>
<proteinExistence type="predicted"/>
<accession>A0A0D2NCY0</accession>
<feature type="region of interest" description="Disordered" evidence="1">
    <location>
        <begin position="23"/>
        <end position="58"/>
    </location>
</feature>
<dbReference type="AlphaFoldDB" id="A0A0D2NCY0"/>
<dbReference type="GeneID" id="25737677"/>
<sequence>YLDVARRGGEVLSADQAHARFPNLADPCADITDSSSSSSSSGPADRSSSGDGGGGNGIRQGALIVSVWSEMARTMVMAHQRRGESDLVAHWMYQALALDTAAPEWGHALAGAAQ</sequence>
<name>A0A0D2NCY0_9CHLO</name>
<dbReference type="KEGG" id="mng:MNEG_4800"/>
<evidence type="ECO:0000313" key="3">
    <source>
        <dbReference type="Proteomes" id="UP000054498"/>
    </source>
</evidence>
<evidence type="ECO:0000313" key="2">
    <source>
        <dbReference type="EMBL" id="KIZ03166.1"/>
    </source>
</evidence>
<evidence type="ECO:0000256" key="1">
    <source>
        <dbReference type="SAM" id="MobiDB-lite"/>
    </source>
</evidence>
<reference evidence="2 3" key="1">
    <citation type="journal article" date="2013" name="BMC Genomics">
        <title>Reconstruction of the lipid metabolism for the microalga Monoraphidium neglectum from its genome sequence reveals characteristics suitable for biofuel production.</title>
        <authorList>
            <person name="Bogen C."/>
            <person name="Al-Dilaimi A."/>
            <person name="Albersmeier A."/>
            <person name="Wichmann J."/>
            <person name="Grundmann M."/>
            <person name="Rupp O."/>
            <person name="Lauersen K.J."/>
            <person name="Blifernez-Klassen O."/>
            <person name="Kalinowski J."/>
            <person name="Goesmann A."/>
            <person name="Mussgnug J.H."/>
            <person name="Kruse O."/>
        </authorList>
    </citation>
    <scope>NUCLEOTIDE SEQUENCE [LARGE SCALE GENOMIC DNA]</scope>
    <source>
        <strain evidence="2 3">SAG 48.87</strain>
    </source>
</reference>
<feature type="non-terminal residue" evidence="2">
    <location>
        <position position="1"/>
    </location>
</feature>
<dbReference type="RefSeq" id="XP_013902185.1">
    <property type="nucleotide sequence ID" value="XM_014046731.1"/>
</dbReference>
<dbReference type="EMBL" id="KK100902">
    <property type="protein sequence ID" value="KIZ03166.1"/>
    <property type="molecule type" value="Genomic_DNA"/>
</dbReference>
<dbReference type="OrthoDB" id="28868at2759"/>
<organism evidence="2 3">
    <name type="scientific">Monoraphidium neglectum</name>
    <dbReference type="NCBI Taxonomy" id="145388"/>
    <lineage>
        <taxon>Eukaryota</taxon>
        <taxon>Viridiplantae</taxon>
        <taxon>Chlorophyta</taxon>
        <taxon>core chlorophytes</taxon>
        <taxon>Chlorophyceae</taxon>
        <taxon>CS clade</taxon>
        <taxon>Sphaeropleales</taxon>
        <taxon>Selenastraceae</taxon>
        <taxon>Monoraphidium</taxon>
    </lineage>
</organism>
<gene>
    <name evidence="2" type="ORF">MNEG_4800</name>
</gene>
<protein>
    <submittedName>
        <fullName evidence="2">Uncharacterized protein</fullName>
    </submittedName>
</protein>
<dbReference type="Proteomes" id="UP000054498">
    <property type="component" value="Unassembled WGS sequence"/>
</dbReference>